<gene>
    <name evidence="1" type="ORF">EZS28_005118</name>
</gene>
<organism evidence="1 2">
    <name type="scientific">Streblomastix strix</name>
    <dbReference type="NCBI Taxonomy" id="222440"/>
    <lineage>
        <taxon>Eukaryota</taxon>
        <taxon>Metamonada</taxon>
        <taxon>Preaxostyla</taxon>
        <taxon>Oxymonadida</taxon>
        <taxon>Streblomastigidae</taxon>
        <taxon>Streblomastix</taxon>
    </lineage>
</organism>
<accession>A0A5J4WWE2</accession>
<evidence type="ECO:0000313" key="2">
    <source>
        <dbReference type="Proteomes" id="UP000324800"/>
    </source>
</evidence>
<comment type="caution">
    <text evidence="1">The sequence shown here is derived from an EMBL/GenBank/DDBJ whole genome shotgun (WGS) entry which is preliminary data.</text>
</comment>
<name>A0A5J4WWE2_9EUKA</name>
<sequence length="93" mass="10430">MNSTLEYPSENNDNDAVFEDGAAAETTTKPTQDDIKQFKFLIKNIQNFNVNSFDTTNTSDPYLKTTLGGNFKIEDERCNFIPRLMGGILAQNS</sequence>
<protein>
    <submittedName>
        <fullName evidence="1">Uncharacterized protein</fullName>
    </submittedName>
</protein>
<dbReference type="EMBL" id="SNRW01000770">
    <property type="protein sequence ID" value="KAA6399357.1"/>
    <property type="molecule type" value="Genomic_DNA"/>
</dbReference>
<evidence type="ECO:0000313" key="1">
    <source>
        <dbReference type="EMBL" id="KAA6399357.1"/>
    </source>
</evidence>
<dbReference type="AlphaFoldDB" id="A0A5J4WWE2"/>
<dbReference type="Proteomes" id="UP000324800">
    <property type="component" value="Unassembled WGS sequence"/>
</dbReference>
<proteinExistence type="predicted"/>
<reference evidence="1 2" key="1">
    <citation type="submission" date="2019-03" db="EMBL/GenBank/DDBJ databases">
        <title>Single cell metagenomics reveals metabolic interactions within the superorganism composed of flagellate Streblomastix strix and complex community of Bacteroidetes bacteria on its surface.</title>
        <authorList>
            <person name="Treitli S.C."/>
            <person name="Kolisko M."/>
            <person name="Husnik F."/>
            <person name="Keeling P."/>
            <person name="Hampl V."/>
        </authorList>
    </citation>
    <scope>NUCLEOTIDE SEQUENCE [LARGE SCALE GENOMIC DNA]</scope>
    <source>
        <strain evidence="1">ST1C</strain>
    </source>
</reference>